<name>A0ABW4GYI1_9ACTN</name>
<evidence type="ECO:0000313" key="2">
    <source>
        <dbReference type="Proteomes" id="UP001597097"/>
    </source>
</evidence>
<sequence length="595" mass="65150">MSETKTDEIPQITFIGYRRPALKSGAYHIAVEQKVIIGSTSDTFAATGDFTIAGERFTLAPSAVKQVFPPDGSLGEHSTALPHIVLNRPTLPWERDPGGPGSQPPPWLALLVFSDDERPQPTVVTLADLPAVQRESHQSPTDPVTVIDVPKALLADLLPAYDDLRYLAHVRSGDGPDTAVVVAARLPAPGVSTTVHLVSLEGRFHVPEGARTPVFDYGQAAAVRLVTLASWRFACVDDAYTFGRMAGRLAEDPGDFRLPSTAESPGGEFLREGFVPARHRMRHGARSIAWYRGPLTTGPVDQGPVEPVHTADALLRFHPEIGMFDVGYAAAWQLGRLLTLRSPDTAATLYQWRRRRDRNLKRAAREPDGYPLAVVEIDDTVPESALDWLGELSRLQGVPLGYLIPDERLLPVETIRFFGLDQQWVRYLVDGAWSIGRLTAADADLDASYPLELRYPRTTGALIRSDLVSGYPGLLIDAYADAQGQSRLPLLRSERLTPNILLCLFEGVLARLDLHQAPESQHFAVGLSDGRTFTRTLRGSGGTPVTLPLGPRRTLPVGDLVSAMASQLRINRPDFTSGNLAQQMIETAERITFLR</sequence>
<gene>
    <name evidence="1" type="ORF">ACFSJ0_55235</name>
</gene>
<dbReference type="EMBL" id="JBHUCM010000064">
    <property type="protein sequence ID" value="MFD1546277.1"/>
    <property type="molecule type" value="Genomic_DNA"/>
</dbReference>
<organism evidence="1 2">
    <name type="scientific">Nonomuraea guangzhouensis</name>
    <dbReference type="NCBI Taxonomy" id="1291555"/>
    <lineage>
        <taxon>Bacteria</taxon>
        <taxon>Bacillati</taxon>
        <taxon>Actinomycetota</taxon>
        <taxon>Actinomycetes</taxon>
        <taxon>Streptosporangiales</taxon>
        <taxon>Streptosporangiaceae</taxon>
        <taxon>Nonomuraea</taxon>
    </lineage>
</organism>
<proteinExistence type="predicted"/>
<reference evidence="2" key="1">
    <citation type="journal article" date="2019" name="Int. J. Syst. Evol. Microbiol.">
        <title>The Global Catalogue of Microorganisms (GCM) 10K type strain sequencing project: providing services to taxonomists for standard genome sequencing and annotation.</title>
        <authorList>
            <consortium name="The Broad Institute Genomics Platform"/>
            <consortium name="The Broad Institute Genome Sequencing Center for Infectious Disease"/>
            <person name="Wu L."/>
            <person name="Ma J."/>
        </authorList>
    </citation>
    <scope>NUCLEOTIDE SEQUENCE [LARGE SCALE GENOMIC DNA]</scope>
    <source>
        <strain evidence="2">CGMCC 1.15399</strain>
    </source>
</reference>
<dbReference type="Proteomes" id="UP001597097">
    <property type="component" value="Unassembled WGS sequence"/>
</dbReference>
<accession>A0ABW4GYI1</accession>
<keyword evidence="2" id="KW-1185">Reference proteome</keyword>
<protein>
    <submittedName>
        <fullName evidence="1">Uncharacterized protein</fullName>
    </submittedName>
</protein>
<comment type="caution">
    <text evidence="1">The sequence shown here is derived from an EMBL/GenBank/DDBJ whole genome shotgun (WGS) entry which is preliminary data.</text>
</comment>
<evidence type="ECO:0000313" key="1">
    <source>
        <dbReference type="EMBL" id="MFD1546277.1"/>
    </source>
</evidence>
<dbReference type="RefSeq" id="WP_219536407.1">
    <property type="nucleotide sequence ID" value="NZ_JAHKRM010000030.1"/>
</dbReference>